<keyword evidence="3" id="KW-1185">Reference proteome</keyword>
<dbReference type="SUPFAM" id="SSF63737">
    <property type="entry name" value="Leukotriene A4 hydrolase N-terminal domain"/>
    <property type="match status" value="1"/>
</dbReference>
<organism evidence="3 4">
    <name type="scientific">Parastrongyloides trichosuri</name>
    <name type="common">Possum-specific nematode worm</name>
    <dbReference type="NCBI Taxonomy" id="131310"/>
    <lineage>
        <taxon>Eukaryota</taxon>
        <taxon>Metazoa</taxon>
        <taxon>Ecdysozoa</taxon>
        <taxon>Nematoda</taxon>
        <taxon>Chromadorea</taxon>
        <taxon>Rhabditida</taxon>
        <taxon>Tylenchina</taxon>
        <taxon>Panagrolaimomorpha</taxon>
        <taxon>Strongyloidoidea</taxon>
        <taxon>Strongyloididae</taxon>
        <taxon>Parastrongyloides</taxon>
    </lineage>
</organism>
<dbReference type="InterPro" id="IPR045357">
    <property type="entry name" value="Aminopeptidase_N-like_N"/>
</dbReference>
<evidence type="ECO:0000259" key="2">
    <source>
        <dbReference type="Pfam" id="PF17900"/>
    </source>
</evidence>
<dbReference type="GO" id="GO:0006508">
    <property type="term" value="P:proteolysis"/>
    <property type="evidence" value="ECO:0007669"/>
    <property type="project" value="TreeGrafter"/>
</dbReference>
<keyword evidence="1" id="KW-0812">Transmembrane</keyword>
<name>A0A0N4Z469_PARTI</name>
<dbReference type="GO" id="GO:0005615">
    <property type="term" value="C:extracellular space"/>
    <property type="evidence" value="ECO:0007669"/>
    <property type="project" value="TreeGrafter"/>
</dbReference>
<dbReference type="PANTHER" id="PTHR11533:SF294">
    <property type="entry name" value="THYROTROPIN-RELEASING HORMONE-DEGRADING ECTOENZYME"/>
    <property type="match status" value="1"/>
</dbReference>
<sequence length="361" mass="41499">MRKLIKINVKEPQKLEKIRIRICTFIECSICLFITWLVLSLLLCVGFSLLIYFSFLDLTNWIPIPKEIPNNNIPLLYDIEIQFDASIYEPLTTFSGTGVILFKCTNECTNYFYINIGKNLMVEDYNIHKLSNNNDSVEIIGSRYQSSNEIKTFVINEKFDPNFNYTFSFNFYGNINNTIYGKLFSYTGVFTPKSYGILFGIPEDVNHGLRYLIPSFDNVNFVSPFRWSIIRRSEMKSFTNSIISSSQVYDGLYFKDVFKETIPLKTVDNTIIIYNCDYNDESNIGSNVNISSCFRTSALEKLISIDRIIQFMCEESYDIGKMDAIIIPGVQTIYKPGIGILNEGETISEAKTLSNLGFKED</sequence>
<dbReference type="GO" id="GO:0070006">
    <property type="term" value="F:metalloaminopeptidase activity"/>
    <property type="evidence" value="ECO:0007669"/>
    <property type="project" value="TreeGrafter"/>
</dbReference>
<keyword evidence="1" id="KW-0472">Membrane</keyword>
<accession>A0A0N4Z469</accession>
<dbReference type="WBParaSite" id="PTRK_0000179000.1">
    <property type="protein sequence ID" value="PTRK_0000179000.1"/>
    <property type="gene ID" value="PTRK_0000179000"/>
</dbReference>
<dbReference type="InterPro" id="IPR050344">
    <property type="entry name" value="Peptidase_M1_aminopeptidases"/>
</dbReference>
<dbReference type="Pfam" id="PF17900">
    <property type="entry name" value="Peptidase_M1_N"/>
    <property type="match status" value="1"/>
</dbReference>
<proteinExistence type="predicted"/>
<evidence type="ECO:0000256" key="1">
    <source>
        <dbReference type="SAM" id="Phobius"/>
    </source>
</evidence>
<feature type="domain" description="Aminopeptidase N-like N-terminal" evidence="2">
    <location>
        <begin position="74"/>
        <end position="263"/>
    </location>
</feature>
<dbReference type="AlphaFoldDB" id="A0A0N4Z469"/>
<dbReference type="InterPro" id="IPR042097">
    <property type="entry name" value="Aminopeptidase_N-like_N_sf"/>
</dbReference>
<dbReference type="GO" id="GO:0042277">
    <property type="term" value="F:peptide binding"/>
    <property type="evidence" value="ECO:0007669"/>
    <property type="project" value="TreeGrafter"/>
</dbReference>
<evidence type="ECO:0000313" key="3">
    <source>
        <dbReference type="Proteomes" id="UP000038045"/>
    </source>
</evidence>
<protein>
    <submittedName>
        <fullName evidence="4">Peptidase_M1_N domain-containing protein</fullName>
    </submittedName>
</protein>
<dbReference type="GO" id="GO:0005737">
    <property type="term" value="C:cytoplasm"/>
    <property type="evidence" value="ECO:0007669"/>
    <property type="project" value="TreeGrafter"/>
</dbReference>
<dbReference type="GO" id="GO:0016020">
    <property type="term" value="C:membrane"/>
    <property type="evidence" value="ECO:0007669"/>
    <property type="project" value="TreeGrafter"/>
</dbReference>
<dbReference type="Proteomes" id="UP000038045">
    <property type="component" value="Unplaced"/>
</dbReference>
<dbReference type="GO" id="GO:0008270">
    <property type="term" value="F:zinc ion binding"/>
    <property type="evidence" value="ECO:0007669"/>
    <property type="project" value="TreeGrafter"/>
</dbReference>
<dbReference type="STRING" id="131310.A0A0N4Z469"/>
<dbReference type="GO" id="GO:0043171">
    <property type="term" value="P:peptide catabolic process"/>
    <property type="evidence" value="ECO:0007669"/>
    <property type="project" value="TreeGrafter"/>
</dbReference>
<dbReference type="PANTHER" id="PTHR11533">
    <property type="entry name" value="PROTEASE M1 ZINC METALLOPROTEASE"/>
    <property type="match status" value="1"/>
</dbReference>
<dbReference type="Gene3D" id="2.60.40.1730">
    <property type="entry name" value="tricorn interacting facor f3 domain"/>
    <property type="match status" value="1"/>
</dbReference>
<feature type="transmembrane region" description="Helical" evidence="1">
    <location>
        <begin position="20"/>
        <end position="53"/>
    </location>
</feature>
<evidence type="ECO:0000313" key="4">
    <source>
        <dbReference type="WBParaSite" id="PTRK_0000179000.1"/>
    </source>
</evidence>
<keyword evidence="1" id="KW-1133">Transmembrane helix</keyword>
<reference evidence="4" key="1">
    <citation type="submission" date="2017-02" db="UniProtKB">
        <authorList>
            <consortium name="WormBaseParasite"/>
        </authorList>
    </citation>
    <scope>IDENTIFICATION</scope>
</reference>